<keyword evidence="1 2" id="KW-0344">Guanine-nucleotide releasing factor</keyword>
<evidence type="ECO:0000259" key="3">
    <source>
        <dbReference type="PROSITE" id="PS50009"/>
    </source>
</evidence>
<dbReference type="PANTHER" id="PTHR23113:SF348">
    <property type="entry name" value="GUANYL-NUCLEOTIDE EXCHANGE FACTOR RASGEF, PUTATIVE (AFU_ORTHOLOGUE AFUA_1G04700)-RELATED"/>
    <property type="match status" value="1"/>
</dbReference>
<dbReference type="InterPro" id="IPR036964">
    <property type="entry name" value="RASGEF_cat_dom_sf"/>
</dbReference>
<dbReference type="Pfam" id="PF00617">
    <property type="entry name" value="RasGEF"/>
    <property type="match status" value="1"/>
</dbReference>
<accession>A0A9P6X8T2</accession>
<dbReference type="OrthoDB" id="546434at2759"/>
<proteinExistence type="predicted"/>
<dbReference type="InterPro" id="IPR000651">
    <property type="entry name" value="Ras-like_Gua-exchang_fac_N"/>
</dbReference>
<dbReference type="SMART" id="SM00147">
    <property type="entry name" value="RasGEF"/>
    <property type="match status" value="1"/>
</dbReference>
<feature type="domain" description="Ras-GEF" evidence="3">
    <location>
        <begin position="365"/>
        <end position="594"/>
    </location>
</feature>
<dbReference type="Gene3D" id="1.10.840.10">
    <property type="entry name" value="Ras guanine-nucleotide exchange factors catalytic domain"/>
    <property type="match status" value="1"/>
</dbReference>
<organism evidence="5 6">
    <name type="scientific">Rhizopus oryzae</name>
    <name type="common">Mucormycosis agent</name>
    <name type="synonym">Rhizopus arrhizus var. delemar</name>
    <dbReference type="NCBI Taxonomy" id="64495"/>
    <lineage>
        <taxon>Eukaryota</taxon>
        <taxon>Fungi</taxon>
        <taxon>Fungi incertae sedis</taxon>
        <taxon>Mucoromycota</taxon>
        <taxon>Mucoromycotina</taxon>
        <taxon>Mucoromycetes</taxon>
        <taxon>Mucorales</taxon>
        <taxon>Mucorineae</taxon>
        <taxon>Rhizopodaceae</taxon>
        <taxon>Rhizopus</taxon>
    </lineage>
</organism>
<dbReference type="Pfam" id="PF00618">
    <property type="entry name" value="RasGEF_N"/>
    <property type="match status" value="1"/>
</dbReference>
<dbReference type="PROSITE" id="PS50009">
    <property type="entry name" value="RASGEF_CAT"/>
    <property type="match status" value="1"/>
</dbReference>
<dbReference type="SUPFAM" id="SSF48366">
    <property type="entry name" value="Ras GEF"/>
    <property type="match status" value="1"/>
</dbReference>
<dbReference type="GO" id="GO:0005886">
    <property type="term" value="C:plasma membrane"/>
    <property type="evidence" value="ECO:0007669"/>
    <property type="project" value="TreeGrafter"/>
</dbReference>
<evidence type="ECO:0008006" key="7">
    <source>
        <dbReference type="Google" id="ProtNLM"/>
    </source>
</evidence>
<evidence type="ECO:0000256" key="2">
    <source>
        <dbReference type="PROSITE-ProRule" id="PRU00168"/>
    </source>
</evidence>
<dbReference type="AlphaFoldDB" id="A0A9P6X8T2"/>
<dbReference type="InterPro" id="IPR001895">
    <property type="entry name" value="RASGEF_cat_dom"/>
</dbReference>
<dbReference type="InterPro" id="IPR023578">
    <property type="entry name" value="Ras_GEF_dom_sf"/>
</dbReference>
<dbReference type="PANTHER" id="PTHR23113">
    <property type="entry name" value="GUANINE NUCLEOTIDE EXCHANGE FACTOR"/>
    <property type="match status" value="1"/>
</dbReference>
<evidence type="ECO:0000313" key="6">
    <source>
        <dbReference type="Proteomes" id="UP000716291"/>
    </source>
</evidence>
<reference evidence="5" key="1">
    <citation type="journal article" date="2020" name="Microb. Genom.">
        <title>Genetic diversity of clinical and environmental Mucorales isolates obtained from an investigation of mucormycosis cases among solid organ transplant recipients.</title>
        <authorList>
            <person name="Nguyen M.H."/>
            <person name="Kaul D."/>
            <person name="Muto C."/>
            <person name="Cheng S.J."/>
            <person name="Richter R.A."/>
            <person name="Bruno V.M."/>
            <person name="Liu G."/>
            <person name="Beyhan S."/>
            <person name="Sundermann A.J."/>
            <person name="Mounaud S."/>
            <person name="Pasculle A.W."/>
            <person name="Nierman W.C."/>
            <person name="Driscoll E."/>
            <person name="Cumbie R."/>
            <person name="Clancy C.J."/>
            <person name="Dupont C.L."/>
        </authorList>
    </citation>
    <scope>NUCLEOTIDE SEQUENCE</scope>
    <source>
        <strain evidence="5">GL11</strain>
    </source>
</reference>
<feature type="domain" description="N-terminal Ras-GEF" evidence="4">
    <location>
        <begin position="161"/>
        <end position="286"/>
    </location>
</feature>
<evidence type="ECO:0000256" key="1">
    <source>
        <dbReference type="ARBA" id="ARBA00022658"/>
    </source>
</evidence>
<keyword evidence="6" id="KW-1185">Reference proteome</keyword>
<dbReference type="CDD" id="cd06224">
    <property type="entry name" value="REM"/>
    <property type="match status" value="1"/>
</dbReference>
<gene>
    <name evidence="5" type="ORF">G6F64_006382</name>
</gene>
<protein>
    <recommendedName>
        <fullName evidence="7">Ras GEF</fullName>
    </recommendedName>
</protein>
<evidence type="ECO:0000259" key="4">
    <source>
        <dbReference type="PROSITE" id="PS50212"/>
    </source>
</evidence>
<name>A0A9P6X8T2_RHIOR</name>
<dbReference type="CDD" id="cd00155">
    <property type="entry name" value="RasGEF"/>
    <property type="match status" value="1"/>
</dbReference>
<dbReference type="Gene3D" id="1.20.870.10">
    <property type="entry name" value="Son of sevenless (SoS) protein Chain: S domain 1"/>
    <property type="match status" value="1"/>
</dbReference>
<dbReference type="EMBL" id="JAANQT010000849">
    <property type="protein sequence ID" value="KAG1307989.1"/>
    <property type="molecule type" value="Genomic_DNA"/>
</dbReference>
<evidence type="ECO:0000313" key="5">
    <source>
        <dbReference type="EMBL" id="KAG1307989.1"/>
    </source>
</evidence>
<sequence length="605" mass="70570">MWPFSRKLSLMMKQKTAKDELKPYYFNLNIMTNNKEEYYKSMIIEYLNLDPIDVDKDIYKFVFDNEIYLMKLSNSANLKESAIVFICYDLIKDQDYYLSIIKDEALSQLLFIGFKDASISTITLNTHTLLNEESTSALLKNQLAQLISYSDPLKKRRKSTTLMNCNKESPLDIIHQIINNEQEDEDNDENSVPIFLMLYRKFMAPNQLLNQLIYQFEHQDMSQPEAVHTRRQKRTLGIISTWLHCYWCDFYDISTRQLLAAFLERTNCCMFISLYETIESLASRDPPDEDQDALWGIKAETYNGYESLLSIEKQPILLRRSHSSHIPVKDVGDEDDGERSKRYSAPPFGDIRGQRPIVRVLMSIPVKVMAEQLTLLETKLFLKIQPRDFLKHTWISQKTKETPISASIHHFNYISGWIASMIVDQVKMEDRAFVYEYCLKVAVELEKLNNFNSLMAVMAGVNSAAILRLKETKQLVASKNKTLVDQFAQLENLMSSERSFYNYRCAIKERTKVAGIPYLGVHQQDLLSLSEANKDHREDGKIHWQKFHLIGESILEVIQFQERPMHPIKSNPFVLCFIRNESKVLTEDVRLKWVVDYLQANCPLL</sequence>
<dbReference type="InterPro" id="IPR008937">
    <property type="entry name" value="Ras-like_GEF"/>
</dbReference>
<dbReference type="GO" id="GO:0007265">
    <property type="term" value="P:Ras protein signal transduction"/>
    <property type="evidence" value="ECO:0007669"/>
    <property type="project" value="TreeGrafter"/>
</dbReference>
<dbReference type="GO" id="GO:0005085">
    <property type="term" value="F:guanyl-nucleotide exchange factor activity"/>
    <property type="evidence" value="ECO:0007669"/>
    <property type="project" value="UniProtKB-KW"/>
</dbReference>
<dbReference type="PROSITE" id="PS50212">
    <property type="entry name" value="RASGEF_NTER"/>
    <property type="match status" value="1"/>
</dbReference>
<comment type="caution">
    <text evidence="5">The sequence shown here is derived from an EMBL/GenBank/DDBJ whole genome shotgun (WGS) entry which is preliminary data.</text>
</comment>
<dbReference type="Proteomes" id="UP000716291">
    <property type="component" value="Unassembled WGS sequence"/>
</dbReference>